<reference evidence="2 3" key="1">
    <citation type="journal article" date="2024" name="Plant J.">
        <title>Genome sequences and population genomics reveal climatic adaptation and genomic divergence between two closely related sweetgum species.</title>
        <authorList>
            <person name="Xu W.Q."/>
            <person name="Ren C.Q."/>
            <person name="Zhang X.Y."/>
            <person name="Comes H.P."/>
            <person name="Liu X.H."/>
            <person name="Li Y.G."/>
            <person name="Kettle C.J."/>
            <person name="Jalonen R."/>
            <person name="Gaisberger H."/>
            <person name="Ma Y.Z."/>
            <person name="Qiu Y.X."/>
        </authorList>
    </citation>
    <scope>NUCLEOTIDE SEQUENCE [LARGE SCALE GENOMIC DNA]</scope>
    <source>
        <strain evidence="2">Hangzhou</strain>
    </source>
</reference>
<keyword evidence="3" id="KW-1185">Reference proteome</keyword>
<accession>A0AAP0R722</accession>
<dbReference type="AlphaFoldDB" id="A0AAP0R722"/>
<dbReference type="InterPro" id="IPR057710">
    <property type="entry name" value="DUF7950"/>
</dbReference>
<name>A0AAP0R722_LIQFO</name>
<evidence type="ECO:0000313" key="3">
    <source>
        <dbReference type="Proteomes" id="UP001415857"/>
    </source>
</evidence>
<evidence type="ECO:0000259" key="1">
    <source>
        <dbReference type="Pfam" id="PF25821"/>
    </source>
</evidence>
<dbReference type="PANTHER" id="PTHR33595:SF4">
    <property type="entry name" value="EMB|CAB62340.1"/>
    <property type="match status" value="1"/>
</dbReference>
<protein>
    <recommendedName>
        <fullName evidence="1">DUF7950 domain-containing protein</fullName>
    </recommendedName>
</protein>
<organism evidence="2 3">
    <name type="scientific">Liquidambar formosana</name>
    <name type="common">Formosan gum</name>
    <dbReference type="NCBI Taxonomy" id="63359"/>
    <lineage>
        <taxon>Eukaryota</taxon>
        <taxon>Viridiplantae</taxon>
        <taxon>Streptophyta</taxon>
        <taxon>Embryophyta</taxon>
        <taxon>Tracheophyta</taxon>
        <taxon>Spermatophyta</taxon>
        <taxon>Magnoliopsida</taxon>
        <taxon>eudicotyledons</taxon>
        <taxon>Gunneridae</taxon>
        <taxon>Pentapetalae</taxon>
        <taxon>Saxifragales</taxon>
        <taxon>Altingiaceae</taxon>
        <taxon>Liquidambar</taxon>
    </lineage>
</organism>
<dbReference type="EMBL" id="JBBPBK010000013">
    <property type="protein sequence ID" value="KAK9272502.1"/>
    <property type="molecule type" value="Genomic_DNA"/>
</dbReference>
<feature type="domain" description="DUF7950" evidence="1">
    <location>
        <begin position="174"/>
        <end position="303"/>
    </location>
</feature>
<dbReference type="Pfam" id="PF25821">
    <property type="entry name" value="DUF7950"/>
    <property type="match status" value="1"/>
</dbReference>
<comment type="caution">
    <text evidence="2">The sequence shown here is derived from an EMBL/GenBank/DDBJ whole genome shotgun (WGS) entry which is preliminary data.</text>
</comment>
<sequence>MDGGEGWFMASCGGVGGGGGGGGHDESIIDRIMLRYRPIAPKPATTGSVTGFISPERNVFVGNRRGKRKYVKIRKNKTYNRKKRTTPDVERKDGVDKTFETLQLLPEKTERDKDSPEGGSWCNLDLTVPAGPVLQDSSSWLNFKPAINDNFKMGGLHYGESDLRLAEMGRFRVVESWVTVERVNACMEGGGGGLGSTDVEKRRNLELDTCPGFISDGYNRVEWVNEAYKRMTGSDGGGGTAASPETMVWLVIKEKLLYPVFTSRVRVQYTCGKEKCSKTMPCDTWRMDCGGFAWRLDVKAALSLGR</sequence>
<dbReference type="Proteomes" id="UP001415857">
    <property type="component" value="Unassembled WGS sequence"/>
</dbReference>
<dbReference type="PANTHER" id="PTHR33595">
    <property type="entry name" value="VON WILLEBRAND FACTOR A DOMAIN PROTEIN"/>
    <property type="match status" value="1"/>
</dbReference>
<proteinExistence type="predicted"/>
<gene>
    <name evidence="2" type="ORF">L1049_002875</name>
</gene>
<evidence type="ECO:0000313" key="2">
    <source>
        <dbReference type="EMBL" id="KAK9272502.1"/>
    </source>
</evidence>